<dbReference type="GO" id="GO:0000981">
    <property type="term" value="F:DNA-binding transcription factor activity, RNA polymerase II-specific"/>
    <property type="evidence" value="ECO:0007669"/>
    <property type="project" value="InterPro"/>
</dbReference>
<proteinExistence type="predicted"/>
<dbReference type="EMBL" id="MCFA01000159">
    <property type="protein sequence ID" value="ORY02265.1"/>
    <property type="molecule type" value="Genomic_DNA"/>
</dbReference>
<gene>
    <name evidence="3" type="ORF">BCR34DRAFT_591957</name>
</gene>
<dbReference type="SMART" id="SM00066">
    <property type="entry name" value="GAL4"/>
    <property type="match status" value="1"/>
</dbReference>
<evidence type="ECO:0000256" key="1">
    <source>
        <dbReference type="ARBA" id="ARBA00023242"/>
    </source>
</evidence>
<dbReference type="Pfam" id="PF00172">
    <property type="entry name" value="Zn_clus"/>
    <property type="match status" value="1"/>
</dbReference>
<sequence length="464" mass="51533">MVSRGGRSLGCRQCRRRRVKCDETRPACNNCKKRGLDCTGPKEKTWIIQQAPPPKKSENQLVLSPSSITPTISPVAFRENIYLCYIRKKLFSGGPVAFACEMVYPDTLEVARPIENPPREVLRKAIMSLAISFFGSQHRQIEIQNDGYRLYGSALSELNVILAQPKLQVADETILSVFACLLLEVFVPTGKNNYLSHIRGLESILELRGPINPDTNRMAFVLARAMRVASIFGGLALSRPSIYARDEWKRVPCAEFGEDDILRHRLFDVMADLTQLLSEHKEMVSSGTNEGHEPALQKAKALVGRLRTLRDLWESFNSGAQETQGTAIPSGTTSKRRLKIANHVSATLLLLYNTTMIFLTQLLRSLDPSIDYQSLQRTAALQIVECFESKKFEKREGSAYSNTVGHAAARVAWGCLGGFNSPEGRRLSRFVKGAVGDVFAIGAWADMAWETIPNCGQNGPWLGG</sequence>
<comment type="caution">
    <text evidence="3">The sequence shown here is derived from an EMBL/GenBank/DDBJ whole genome shotgun (WGS) entry which is preliminary data.</text>
</comment>
<dbReference type="OrthoDB" id="5126878at2759"/>
<dbReference type="InterPro" id="IPR036864">
    <property type="entry name" value="Zn2-C6_fun-type_DNA-bd_sf"/>
</dbReference>
<keyword evidence="4" id="KW-1185">Reference proteome</keyword>
<reference evidence="3 4" key="1">
    <citation type="submission" date="2016-07" db="EMBL/GenBank/DDBJ databases">
        <title>Pervasive Adenine N6-methylation of Active Genes in Fungi.</title>
        <authorList>
            <consortium name="DOE Joint Genome Institute"/>
            <person name="Mondo S.J."/>
            <person name="Dannebaum R.O."/>
            <person name="Kuo R.C."/>
            <person name="Labutti K."/>
            <person name="Haridas S."/>
            <person name="Kuo A."/>
            <person name="Salamov A."/>
            <person name="Ahrendt S.R."/>
            <person name="Lipzen A."/>
            <person name="Sullivan W."/>
            <person name="Andreopoulos W.B."/>
            <person name="Clum A."/>
            <person name="Lindquist E."/>
            <person name="Daum C."/>
            <person name="Ramamoorthy G.K."/>
            <person name="Gryganskyi A."/>
            <person name="Culley D."/>
            <person name="Magnuson J.K."/>
            <person name="James T.Y."/>
            <person name="O'Malley M.A."/>
            <person name="Stajich J.E."/>
            <person name="Spatafora J.W."/>
            <person name="Visel A."/>
            <person name="Grigoriev I.V."/>
        </authorList>
    </citation>
    <scope>NUCLEOTIDE SEQUENCE [LARGE SCALE GENOMIC DNA]</scope>
    <source>
        <strain evidence="3 4">CBS 115471</strain>
    </source>
</reference>
<dbReference type="CDD" id="cd00067">
    <property type="entry name" value="GAL4"/>
    <property type="match status" value="1"/>
</dbReference>
<dbReference type="AlphaFoldDB" id="A0A1Y1YXI1"/>
<dbReference type="SUPFAM" id="SSF57701">
    <property type="entry name" value="Zn2/Cys6 DNA-binding domain"/>
    <property type="match status" value="1"/>
</dbReference>
<evidence type="ECO:0000259" key="2">
    <source>
        <dbReference type="PROSITE" id="PS50048"/>
    </source>
</evidence>
<dbReference type="Gene3D" id="4.10.240.10">
    <property type="entry name" value="Zn(2)-C6 fungal-type DNA-binding domain"/>
    <property type="match status" value="1"/>
</dbReference>
<protein>
    <recommendedName>
        <fullName evidence="2">Zn(2)-C6 fungal-type domain-containing protein</fullName>
    </recommendedName>
</protein>
<dbReference type="InterPro" id="IPR001138">
    <property type="entry name" value="Zn2Cys6_DnaBD"/>
</dbReference>
<dbReference type="GO" id="GO:0008270">
    <property type="term" value="F:zinc ion binding"/>
    <property type="evidence" value="ECO:0007669"/>
    <property type="project" value="InterPro"/>
</dbReference>
<dbReference type="Pfam" id="PF11951">
    <property type="entry name" value="Fungal_trans_2"/>
    <property type="match status" value="1"/>
</dbReference>
<dbReference type="PROSITE" id="PS00463">
    <property type="entry name" value="ZN2_CY6_FUNGAL_1"/>
    <property type="match status" value="1"/>
</dbReference>
<dbReference type="PANTHER" id="PTHR38111">
    <property type="entry name" value="ZN(2)-C6 FUNGAL-TYPE DOMAIN-CONTAINING PROTEIN-RELATED"/>
    <property type="match status" value="1"/>
</dbReference>
<feature type="domain" description="Zn(2)-C6 fungal-type" evidence="2">
    <location>
        <begin position="10"/>
        <end position="39"/>
    </location>
</feature>
<dbReference type="PROSITE" id="PS50048">
    <property type="entry name" value="ZN2_CY6_FUNGAL_2"/>
    <property type="match status" value="1"/>
</dbReference>
<accession>A0A1Y1YXI1</accession>
<dbReference type="PANTHER" id="PTHR38111:SF2">
    <property type="entry name" value="FINGER DOMAIN PROTEIN, PUTATIVE (AFU_ORTHOLOGUE AFUA_1G01560)-RELATED"/>
    <property type="match status" value="1"/>
</dbReference>
<name>A0A1Y1YXI1_9PLEO</name>
<evidence type="ECO:0000313" key="4">
    <source>
        <dbReference type="Proteomes" id="UP000193144"/>
    </source>
</evidence>
<dbReference type="InterPro" id="IPR053178">
    <property type="entry name" value="Osmoadaptation_assoc"/>
</dbReference>
<organism evidence="3 4">
    <name type="scientific">Clohesyomyces aquaticus</name>
    <dbReference type="NCBI Taxonomy" id="1231657"/>
    <lineage>
        <taxon>Eukaryota</taxon>
        <taxon>Fungi</taxon>
        <taxon>Dikarya</taxon>
        <taxon>Ascomycota</taxon>
        <taxon>Pezizomycotina</taxon>
        <taxon>Dothideomycetes</taxon>
        <taxon>Pleosporomycetidae</taxon>
        <taxon>Pleosporales</taxon>
        <taxon>Lindgomycetaceae</taxon>
        <taxon>Clohesyomyces</taxon>
    </lineage>
</organism>
<keyword evidence="1" id="KW-0539">Nucleus</keyword>
<evidence type="ECO:0000313" key="3">
    <source>
        <dbReference type="EMBL" id="ORY02265.1"/>
    </source>
</evidence>
<dbReference type="InterPro" id="IPR021858">
    <property type="entry name" value="Fun_TF"/>
</dbReference>
<dbReference type="Proteomes" id="UP000193144">
    <property type="component" value="Unassembled WGS sequence"/>
</dbReference>